<feature type="region of interest" description="Disordered" evidence="1">
    <location>
        <begin position="24"/>
        <end position="49"/>
    </location>
</feature>
<accession>A0A1X2GQP8</accession>
<evidence type="ECO:0000313" key="3">
    <source>
        <dbReference type="Proteomes" id="UP000242146"/>
    </source>
</evidence>
<comment type="caution">
    <text evidence="2">The sequence shown here is derived from an EMBL/GenBank/DDBJ whole genome shotgun (WGS) entry which is preliminary data.</text>
</comment>
<feature type="region of interest" description="Disordered" evidence="1">
    <location>
        <begin position="120"/>
        <end position="146"/>
    </location>
</feature>
<evidence type="ECO:0000256" key="1">
    <source>
        <dbReference type="SAM" id="MobiDB-lite"/>
    </source>
</evidence>
<keyword evidence="3" id="KW-1185">Reference proteome</keyword>
<dbReference type="EMBL" id="MCGT01000006">
    <property type="protein sequence ID" value="ORX59040.1"/>
    <property type="molecule type" value="Genomic_DNA"/>
</dbReference>
<name>A0A1X2GQP8_9FUNG</name>
<gene>
    <name evidence="2" type="ORF">DM01DRAFT_1333629</name>
</gene>
<protein>
    <submittedName>
        <fullName evidence="2">Uncharacterized protein</fullName>
    </submittedName>
</protein>
<proteinExistence type="predicted"/>
<dbReference type="OrthoDB" id="2287891at2759"/>
<evidence type="ECO:0000313" key="2">
    <source>
        <dbReference type="EMBL" id="ORX59040.1"/>
    </source>
</evidence>
<organism evidence="2 3">
    <name type="scientific">Hesseltinella vesiculosa</name>
    <dbReference type="NCBI Taxonomy" id="101127"/>
    <lineage>
        <taxon>Eukaryota</taxon>
        <taxon>Fungi</taxon>
        <taxon>Fungi incertae sedis</taxon>
        <taxon>Mucoromycota</taxon>
        <taxon>Mucoromycotina</taxon>
        <taxon>Mucoromycetes</taxon>
        <taxon>Mucorales</taxon>
        <taxon>Cunninghamellaceae</taxon>
        <taxon>Hesseltinella</taxon>
    </lineage>
</organism>
<reference evidence="2 3" key="1">
    <citation type="submission" date="2016-07" db="EMBL/GenBank/DDBJ databases">
        <title>Pervasive Adenine N6-methylation of Active Genes in Fungi.</title>
        <authorList>
            <consortium name="DOE Joint Genome Institute"/>
            <person name="Mondo S.J."/>
            <person name="Dannebaum R.O."/>
            <person name="Kuo R.C."/>
            <person name="Labutti K."/>
            <person name="Haridas S."/>
            <person name="Kuo A."/>
            <person name="Salamov A."/>
            <person name="Ahrendt S.R."/>
            <person name="Lipzen A."/>
            <person name="Sullivan W."/>
            <person name="Andreopoulos W.B."/>
            <person name="Clum A."/>
            <person name="Lindquist E."/>
            <person name="Daum C."/>
            <person name="Ramamoorthy G.K."/>
            <person name="Gryganskyi A."/>
            <person name="Culley D."/>
            <person name="Magnuson J.K."/>
            <person name="James T.Y."/>
            <person name="O'Malley M.A."/>
            <person name="Stajich J.E."/>
            <person name="Spatafora J.W."/>
            <person name="Visel A."/>
            <person name="Grigoriev I.V."/>
        </authorList>
    </citation>
    <scope>NUCLEOTIDE SEQUENCE [LARGE SCALE GENOMIC DNA]</scope>
    <source>
        <strain evidence="2 3">NRRL 3301</strain>
    </source>
</reference>
<sequence>MSYYVTDPLKNYSFIITKGKVNTASPSNQTAGTTSAEQSSANQPALEPSSETVYNMGQAVDRVVDQAEAMAKRTQKLSKDILHTWQDGKVLGTWLNDTKYKETMFILKDRVTKMVDVAMGKYDDNKKKKRDDDNGNDEPPPSSPPQ</sequence>
<dbReference type="AlphaFoldDB" id="A0A1X2GQP8"/>
<feature type="compositionally biased region" description="Basic and acidic residues" evidence="1">
    <location>
        <begin position="121"/>
        <end position="133"/>
    </location>
</feature>
<dbReference type="Proteomes" id="UP000242146">
    <property type="component" value="Unassembled WGS sequence"/>
</dbReference>